<dbReference type="Proteomes" id="UP001499942">
    <property type="component" value="Unassembled WGS sequence"/>
</dbReference>
<evidence type="ECO:0000313" key="8">
    <source>
        <dbReference type="Proteomes" id="UP001499942"/>
    </source>
</evidence>
<keyword evidence="8" id="KW-1185">Reference proteome</keyword>
<feature type="domain" description="3-hydroxyacyl-CoA dehydrogenase C-terminal" evidence="5">
    <location>
        <begin position="460"/>
        <end position="554"/>
    </location>
</feature>
<evidence type="ECO:0000256" key="3">
    <source>
        <dbReference type="ARBA" id="ARBA00023002"/>
    </source>
</evidence>
<dbReference type="Pfam" id="PF02737">
    <property type="entry name" value="3HCDH_N"/>
    <property type="match status" value="2"/>
</dbReference>
<feature type="region of interest" description="Disordered" evidence="4">
    <location>
        <begin position="546"/>
        <end position="578"/>
    </location>
</feature>
<protein>
    <submittedName>
        <fullName evidence="7">3-hydroxybutyryl-CoA dehydrogenase</fullName>
    </submittedName>
</protein>
<dbReference type="PANTHER" id="PTHR48075">
    <property type="entry name" value="3-HYDROXYACYL-COA DEHYDROGENASE FAMILY PROTEIN"/>
    <property type="match status" value="1"/>
</dbReference>
<dbReference type="InterPro" id="IPR008927">
    <property type="entry name" value="6-PGluconate_DH-like_C_sf"/>
</dbReference>
<feature type="domain" description="3-hydroxyacyl-CoA dehydrogenase NAD binding" evidence="6">
    <location>
        <begin position="8"/>
        <end position="171"/>
    </location>
</feature>
<evidence type="ECO:0000259" key="6">
    <source>
        <dbReference type="Pfam" id="PF02737"/>
    </source>
</evidence>
<proteinExistence type="inferred from homology"/>
<comment type="pathway">
    <text evidence="1">Lipid metabolism; butanoate metabolism.</text>
</comment>
<evidence type="ECO:0000313" key="7">
    <source>
        <dbReference type="EMBL" id="GAA2505177.1"/>
    </source>
</evidence>
<comment type="similarity">
    <text evidence="2">Belongs to the 3-hydroxyacyl-CoA dehydrogenase family.</text>
</comment>
<gene>
    <name evidence="7" type="ORF">GCM10010393_42330</name>
</gene>
<dbReference type="PANTHER" id="PTHR48075:SF9">
    <property type="entry name" value="3-HYDROXYBUTYRYL-COA DEHYDROGENASE"/>
    <property type="match status" value="1"/>
</dbReference>
<evidence type="ECO:0000256" key="4">
    <source>
        <dbReference type="SAM" id="MobiDB-lite"/>
    </source>
</evidence>
<dbReference type="Pfam" id="PF00725">
    <property type="entry name" value="3HCDH"/>
    <property type="match status" value="2"/>
</dbReference>
<evidence type="ECO:0000256" key="2">
    <source>
        <dbReference type="ARBA" id="ARBA00009463"/>
    </source>
</evidence>
<dbReference type="SUPFAM" id="SSF51735">
    <property type="entry name" value="NAD(P)-binding Rossmann-fold domains"/>
    <property type="match status" value="2"/>
</dbReference>
<name>A0ABP5ZVG0_9ACTN</name>
<accession>A0ABP5ZVG0</accession>
<evidence type="ECO:0000259" key="5">
    <source>
        <dbReference type="Pfam" id="PF00725"/>
    </source>
</evidence>
<dbReference type="Gene3D" id="3.40.50.720">
    <property type="entry name" value="NAD(P)-binding Rossmann-like Domain"/>
    <property type="match status" value="2"/>
</dbReference>
<reference evidence="8" key="1">
    <citation type="journal article" date="2019" name="Int. J. Syst. Evol. Microbiol.">
        <title>The Global Catalogue of Microorganisms (GCM) 10K type strain sequencing project: providing services to taxonomists for standard genome sequencing and annotation.</title>
        <authorList>
            <consortium name="The Broad Institute Genomics Platform"/>
            <consortium name="The Broad Institute Genome Sequencing Center for Infectious Disease"/>
            <person name="Wu L."/>
            <person name="Ma J."/>
        </authorList>
    </citation>
    <scope>NUCLEOTIDE SEQUENCE [LARGE SCALE GENOMIC DNA]</scope>
    <source>
        <strain evidence="8">JCM 5062</strain>
    </source>
</reference>
<evidence type="ECO:0000256" key="1">
    <source>
        <dbReference type="ARBA" id="ARBA00005086"/>
    </source>
</evidence>
<dbReference type="SUPFAM" id="SSF48179">
    <property type="entry name" value="6-phosphogluconate dehydrogenase C-terminal domain-like"/>
    <property type="match status" value="2"/>
</dbReference>
<dbReference type="InterPro" id="IPR013328">
    <property type="entry name" value="6PGD_dom2"/>
</dbReference>
<sequence length="578" mass="59766">MGRGRSVVGVVGLGSVGEPLLGMVRAAGHHAVGVDTGLDVLARVDRRMKAAEAADGAAGTYTLTNEIAALGYADLVVEAVPELLAVKTAVLRGLDSVCWDRTVLVTTTARLPLTRLAIASGRSAATLGLRVLRPPAPGRGVEPVRTAMSAEDAVAVLDTLVARLGLVPVAIGGRPAAEAAELLHAFLNRAVTLAEERHASQEDIDTAMRIGCGLPTGPLRLVDELGLDTVHTVLTRLFTKTGDPRFRPAPLLSSLVDAGLLGRKSGEGFYTYDDLGRPCPPPSAAAAPLVTAPAGEHGGPNAGVVRRVGIVGAGTGARAIADAVVAAGLTAVVAHGPARGTAARRACAIDAYRPLADCDVVIEALAEPAHISDVFATLGVVCRPGTLLATASSAVSVTACAQASGRPGDVLGLHFSGPVPATPLVELVRTRFTSDRAVRTARAFCDRLDRTAITSWDRPGTVVHRLLFPYLAHAVELLDHPDADARSTDAAVESGFGHRMGPYTMLDTIGLDASLTALRRLHDAYPETDGPPPRLLEQLVGRGALGRTSDHGFRRTPTGDGPRFPDADGCPPDADPVG</sequence>
<comment type="caution">
    <text evidence="7">The sequence shown here is derived from an EMBL/GenBank/DDBJ whole genome shotgun (WGS) entry which is preliminary data.</text>
</comment>
<organism evidence="7 8">
    <name type="scientific">Streptomyces gobitricini</name>
    <dbReference type="NCBI Taxonomy" id="68211"/>
    <lineage>
        <taxon>Bacteria</taxon>
        <taxon>Bacillati</taxon>
        <taxon>Actinomycetota</taxon>
        <taxon>Actinomycetes</taxon>
        <taxon>Kitasatosporales</taxon>
        <taxon>Streptomycetaceae</taxon>
        <taxon>Streptomyces</taxon>
    </lineage>
</organism>
<dbReference type="InterPro" id="IPR036291">
    <property type="entry name" value="NAD(P)-bd_dom_sf"/>
</dbReference>
<dbReference type="InterPro" id="IPR006176">
    <property type="entry name" value="3-OHacyl-CoA_DH_NAD-bd"/>
</dbReference>
<dbReference type="RefSeq" id="WP_344363525.1">
    <property type="nucleotide sequence ID" value="NZ_BAAASR010000022.1"/>
</dbReference>
<feature type="domain" description="3-hydroxyacyl-CoA dehydrogenase C-terminal" evidence="5">
    <location>
        <begin position="182"/>
        <end position="272"/>
    </location>
</feature>
<dbReference type="EMBL" id="BAAASR010000022">
    <property type="protein sequence ID" value="GAA2505177.1"/>
    <property type="molecule type" value="Genomic_DNA"/>
</dbReference>
<dbReference type="InterPro" id="IPR006108">
    <property type="entry name" value="3HC_DH_C"/>
</dbReference>
<feature type="domain" description="3-hydroxyacyl-CoA dehydrogenase NAD binding" evidence="6">
    <location>
        <begin position="348"/>
        <end position="454"/>
    </location>
</feature>
<dbReference type="Gene3D" id="1.10.1040.10">
    <property type="entry name" value="N-(1-d-carboxylethyl)-l-norvaline Dehydrogenase, domain 2"/>
    <property type="match status" value="2"/>
</dbReference>
<feature type="compositionally biased region" description="Low complexity" evidence="4">
    <location>
        <begin position="567"/>
        <end position="578"/>
    </location>
</feature>
<keyword evidence="3" id="KW-0560">Oxidoreductase</keyword>